<protein>
    <submittedName>
        <fullName evidence="1">Uncharacterized protein</fullName>
    </submittedName>
</protein>
<proteinExistence type="predicted"/>
<evidence type="ECO:0000313" key="1">
    <source>
        <dbReference type="EMBL" id="VYU70424.1"/>
    </source>
</evidence>
<organism evidence="1">
    <name type="scientific">Paraprevotella clara</name>
    <dbReference type="NCBI Taxonomy" id="454154"/>
    <lineage>
        <taxon>Bacteria</taxon>
        <taxon>Pseudomonadati</taxon>
        <taxon>Bacteroidota</taxon>
        <taxon>Bacteroidia</taxon>
        <taxon>Bacteroidales</taxon>
        <taxon>Prevotellaceae</taxon>
        <taxon>Paraprevotella</taxon>
    </lineage>
</organism>
<accession>A0A6N3H0F5</accession>
<dbReference type="EMBL" id="CACRUT010000034">
    <property type="protein sequence ID" value="VYU70424.1"/>
    <property type="molecule type" value="Genomic_DNA"/>
</dbReference>
<dbReference type="AlphaFoldDB" id="A0A6N3H0F5"/>
<sequence length="71" mass="7696">MGFPKVAACCADTAVIVRDADFPLAAIIPSPAKKYIIRHPAMVLFLSGSKWHRVVEVGTGITHQLPNPFSH</sequence>
<gene>
    <name evidence="1" type="ORF">PCLFYP37_00765</name>
</gene>
<reference evidence="1" key="1">
    <citation type="submission" date="2019-11" db="EMBL/GenBank/DDBJ databases">
        <authorList>
            <person name="Feng L."/>
        </authorList>
    </citation>
    <scope>NUCLEOTIDE SEQUENCE</scope>
    <source>
        <strain evidence="1">PclaraLFYP37</strain>
    </source>
</reference>
<dbReference type="RefSeq" id="WP_412442840.1">
    <property type="nucleotide sequence ID" value="NZ_CACRUT010000034.1"/>
</dbReference>
<name>A0A6N3H0F5_9BACT</name>